<protein>
    <submittedName>
        <fullName evidence="9">Cytochrome B</fullName>
    </submittedName>
</protein>
<dbReference type="SUPFAM" id="SSF81342">
    <property type="entry name" value="Transmembrane di-heme cytochromes"/>
    <property type="match status" value="1"/>
</dbReference>
<gene>
    <name evidence="9" type="ORF">EAH88_00785</name>
</gene>
<evidence type="ECO:0000313" key="9">
    <source>
        <dbReference type="EMBL" id="TPG11123.1"/>
    </source>
</evidence>
<evidence type="ECO:0000256" key="7">
    <source>
        <dbReference type="SAM" id="Phobius"/>
    </source>
</evidence>
<dbReference type="PANTHER" id="PTHR30485:SF2">
    <property type="entry name" value="BLL0597 PROTEIN"/>
    <property type="match status" value="1"/>
</dbReference>
<comment type="caution">
    <text evidence="9">The sequence shown here is derived from an EMBL/GenBank/DDBJ whole genome shotgun (WGS) entry which is preliminary data.</text>
</comment>
<sequence>MNAMVKVWDPLIRVFHWSLAGLFLANFFTEDGELAHRGIGYAILALLAVRFAWGWIGTRHARFGDWVAGPRRVRGYLRDRLAGRSRRQLGHNPGAAVMILALLAGVLLVGVTGWLQTTDAFFGTPWLEELHELLAYGVLGLVVVHVLAAVGESVHYRENLVAAMIHGRKRALGQDAAAGGKSPRLAASQVSRPITRQE</sequence>
<dbReference type="InterPro" id="IPR016174">
    <property type="entry name" value="Di-haem_cyt_TM"/>
</dbReference>
<dbReference type="InterPro" id="IPR011577">
    <property type="entry name" value="Cyt_b561_bac/Ni-Hgenase"/>
</dbReference>
<organism evidence="9 10">
    <name type="scientific">Rhodanobacter glycinis</name>
    <dbReference type="NCBI Taxonomy" id="582702"/>
    <lineage>
        <taxon>Bacteria</taxon>
        <taxon>Pseudomonadati</taxon>
        <taxon>Pseudomonadota</taxon>
        <taxon>Gammaproteobacteria</taxon>
        <taxon>Lysobacterales</taxon>
        <taxon>Rhodanobacteraceae</taxon>
        <taxon>Rhodanobacter</taxon>
    </lineage>
</organism>
<evidence type="ECO:0000256" key="2">
    <source>
        <dbReference type="ARBA" id="ARBA00022475"/>
    </source>
</evidence>
<feature type="transmembrane region" description="Helical" evidence="7">
    <location>
        <begin position="94"/>
        <end position="113"/>
    </location>
</feature>
<feature type="region of interest" description="Disordered" evidence="6">
    <location>
        <begin position="175"/>
        <end position="198"/>
    </location>
</feature>
<dbReference type="GO" id="GO:0009055">
    <property type="term" value="F:electron transfer activity"/>
    <property type="evidence" value="ECO:0007669"/>
    <property type="project" value="InterPro"/>
</dbReference>
<evidence type="ECO:0000259" key="8">
    <source>
        <dbReference type="Pfam" id="PF01292"/>
    </source>
</evidence>
<keyword evidence="3 7" id="KW-0812">Transmembrane</keyword>
<evidence type="ECO:0000256" key="1">
    <source>
        <dbReference type="ARBA" id="ARBA00004651"/>
    </source>
</evidence>
<evidence type="ECO:0000256" key="3">
    <source>
        <dbReference type="ARBA" id="ARBA00022692"/>
    </source>
</evidence>
<feature type="transmembrane region" description="Helical" evidence="7">
    <location>
        <begin position="12"/>
        <end position="28"/>
    </location>
</feature>
<proteinExistence type="predicted"/>
<keyword evidence="2" id="KW-1003">Cell membrane</keyword>
<dbReference type="Pfam" id="PF01292">
    <property type="entry name" value="Ni_hydr_CYTB"/>
    <property type="match status" value="1"/>
</dbReference>
<dbReference type="GO" id="GO:0022904">
    <property type="term" value="P:respiratory electron transport chain"/>
    <property type="evidence" value="ECO:0007669"/>
    <property type="project" value="InterPro"/>
</dbReference>
<keyword evidence="4 7" id="KW-1133">Transmembrane helix</keyword>
<evidence type="ECO:0000256" key="4">
    <source>
        <dbReference type="ARBA" id="ARBA00022989"/>
    </source>
</evidence>
<dbReference type="GO" id="GO:0020037">
    <property type="term" value="F:heme binding"/>
    <property type="evidence" value="ECO:0007669"/>
    <property type="project" value="TreeGrafter"/>
</dbReference>
<dbReference type="RefSeq" id="WP_140648333.1">
    <property type="nucleotide sequence ID" value="NZ_RCZO01000001.1"/>
</dbReference>
<dbReference type="AlphaFoldDB" id="A0A502CE99"/>
<keyword evidence="5 7" id="KW-0472">Membrane</keyword>
<feature type="compositionally biased region" description="Polar residues" evidence="6">
    <location>
        <begin position="188"/>
        <end position="198"/>
    </location>
</feature>
<dbReference type="Gene3D" id="1.20.950.20">
    <property type="entry name" value="Transmembrane di-heme cytochromes, Chain C"/>
    <property type="match status" value="1"/>
</dbReference>
<dbReference type="Proteomes" id="UP000319486">
    <property type="component" value="Unassembled WGS sequence"/>
</dbReference>
<evidence type="ECO:0000256" key="5">
    <source>
        <dbReference type="ARBA" id="ARBA00023136"/>
    </source>
</evidence>
<name>A0A502CE99_9GAMM</name>
<keyword evidence="10" id="KW-1185">Reference proteome</keyword>
<dbReference type="GO" id="GO:0005886">
    <property type="term" value="C:plasma membrane"/>
    <property type="evidence" value="ECO:0007669"/>
    <property type="project" value="UniProtKB-SubCell"/>
</dbReference>
<accession>A0A502CE99</accession>
<feature type="domain" description="Cytochrome b561 bacterial/Ni-hydrogenase" evidence="8">
    <location>
        <begin position="7"/>
        <end position="167"/>
    </location>
</feature>
<evidence type="ECO:0000313" key="10">
    <source>
        <dbReference type="Proteomes" id="UP000319486"/>
    </source>
</evidence>
<evidence type="ECO:0000256" key="6">
    <source>
        <dbReference type="SAM" id="MobiDB-lite"/>
    </source>
</evidence>
<feature type="transmembrane region" description="Helical" evidence="7">
    <location>
        <begin position="34"/>
        <end position="53"/>
    </location>
</feature>
<dbReference type="PANTHER" id="PTHR30485">
    <property type="entry name" value="NI/FE-HYDROGENASE 1 B-TYPE CYTOCHROME SUBUNIT"/>
    <property type="match status" value="1"/>
</dbReference>
<dbReference type="EMBL" id="RCZO01000001">
    <property type="protein sequence ID" value="TPG11123.1"/>
    <property type="molecule type" value="Genomic_DNA"/>
</dbReference>
<feature type="transmembrane region" description="Helical" evidence="7">
    <location>
        <begin position="133"/>
        <end position="150"/>
    </location>
</feature>
<dbReference type="InterPro" id="IPR051542">
    <property type="entry name" value="Hydrogenase_cytochrome"/>
</dbReference>
<comment type="subcellular location">
    <subcellularLocation>
        <location evidence="1">Cell membrane</location>
        <topology evidence="1">Multi-pass membrane protein</topology>
    </subcellularLocation>
</comment>
<reference evidence="9 10" key="1">
    <citation type="journal article" date="2019" name="Environ. Microbiol.">
        <title>Species interactions and distinct microbial communities in high Arctic permafrost affected cryosols are associated with the CH4 and CO2 gas fluxes.</title>
        <authorList>
            <person name="Altshuler I."/>
            <person name="Hamel J."/>
            <person name="Turney S."/>
            <person name="Magnuson E."/>
            <person name="Levesque R."/>
            <person name="Greer C."/>
            <person name="Whyte L.G."/>
        </authorList>
    </citation>
    <scope>NUCLEOTIDE SEQUENCE [LARGE SCALE GENOMIC DNA]</scope>
    <source>
        <strain evidence="9 10">S13Y</strain>
    </source>
</reference>